<dbReference type="InterPro" id="IPR050416">
    <property type="entry name" value="FAD-linked_Oxidoreductase"/>
</dbReference>
<gene>
    <name evidence="6" type="ORF">EKO27_g5487</name>
</gene>
<dbReference type="Proteomes" id="UP000286045">
    <property type="component" value="Unassembled WGS sequence"/>
</dbReference>
<keyword evidence="2" id="KW-0285">Flavoprotein</keyword>
<evidence type="ECO:0000256" key="4">
    <source>
        <dbReference type="ARBA" id="ARBA00023002"/>
    </source>
</evidence>
<dbReference type="InterPro" id="IPR036318">
    <property type="entry name" value="FAD-bd_PCMH-like_sf"/>
</dbReference>
<dbReference type="InterPro" id="IPR006094">
    <property type="entry name" value="Oxid_FAD_bind_N"/>
</dbReference>
<dbReference type="AlphaFoldDB" id="A0A439D5F1"/>
<dbReference type="Gene3D" id="3.30.465.10">
    <property type="match status" value="2"/>
</dbReference>
<protein>
    <recommendedName>
        <fullName evidence="5">FAD linked oxidase N-terminal domain-containing protein</fullName>
    </recommendedName>
</protein>
<comment type="similarity">
    <text evidence="1">Belongs to the oxygen-dependent FAD-linked oxidoreductase family.</text>
</comment>
<evidence type="ECO:0000256" key="1">
    <source>
        <dbReference type="ARBA" id="ARBA00005466"/>
    </source>
</evidence>
<keyword evidence="4" id="KW-0560">Oxidoreductase</keyword>
<name>A0A439D5F1_9PEZI</name>
<dbReference type="GO" id="GO:0016491">
    <property type="term" value="F:oxidoreductase activity"/>
    <property type="evidence" value="ECO:0007669"/>
    <property type="project" value="UniProtKB-KW"/>
</dbReference>
<dbReference type="Pfam" id="PF01565">
    <property type="entry name" value="FAD_binding_4"/>
    <property type="match status" value="1"/>
</dbReference>
<proteinExistence type="inferred from homology"/>
<comment type="caution">
    <text evidence="6">The sequence shown here is derived from an EMBL/GenBank/DDBJ whole genome shotgun (WGS) entry which is preliminary data.</text>
</comment>
<keyword evidence="3" id="KW-0274">FAD</keyword>
<dbReference type="InterPro" id="IPR016169">
    <property type="entry name" value="FAD-bd_PCMH_sub2"/>
</dbReference>
<evidence type="ECO:0000259" key="5">
    <source>
        <dbReference type="Pfam" id="PF01565"/>
    </source>
</evidence>
<dbReference type="STRING" id="363999.A0A439D5F1"/>
<dbReference type="PANTHER" id="PTHR42973:SF22">
    <property type="entry name" value="FAD-BINDING PCMH-TYPE DOMAIN-CONTAINING PROTEIN-RELATED"/>
    <property type="match status" value="1"/>
</dbReference>
<evidence type="ECO:0000313" key="6">
    <source>
        <dbReference type="EMBL" id="RWA09625.1"/>
    </source>
</evidence>
<evidence type="ECO:0000256" key="3">
    <source>
        <dbReference type="ARBA" id="ARBA00022827"/>
    </source>
</evidence>
<feature type="domain" description="FAD linked oxidase N-terminal" evidence="5">
    <location>
        <begin position="44"/>
        <end position="131"/>
    </location>
</feature>
<reference evidence="6 7" key="1">
    <citation type="submission" date="2018-12" db="EMBL/GenBank/DDBJ databases">
        <title>Draft genome sequence of Xylaria grammica IHI A82.</title>
        <authorList>
            <person name="Buettner E."/>
            <person name="Kellner H."/>
        </authorList>
    </citation>
    <scope>NUCLEOTIDE SEQUENCE [LARGE SCALE GENOMIC DNA]</scope>
    <source>
        <strain evidence="6 7">IHI A82</strain>
    </source>
</reference>
<evidence type="ECO:0000256" key="2">
    <source>
        <dbReference type="ARBA" id="ARBA00022630"/>
    </source>
</evidence>
<dbReference type="PANTHER" id="PTHR42973">
    <property type="entry name" value="BINDING OXIDOREDUCTASE, PUTATIVE (AFU_ORTHOLOGUE AFUA_1G17690)-RELATED"/>
    <property type="match status" value="1"/>
</dbReference>
<evidence type="ECO:0000313" key="7">
    <source>
        <dbReference type="Proteomes" id="UP000286045"/>
    </source>
</evidence>
<organism evidence="6 7">
    <name type="scientific">Xylaria grammica</name>
    <dbReference type="NCBI Taxonomy" id="363999"/>
    <lineage>
        <taxon>Eukaryota</taxon>
        <taxon>Fungi</taxon>
        <taxon>Dikarya</taxon>
        <taxon>Ascomycota</taxon>
        <taxon>Pezizomycotina</taxon>
        <taxon>Sordariomycetes</taxon>
        <taxon>Xylariomycetidae</taxon>
        <taxon>Xylariales</taxon>
        <taxon>Xylariaceae</taxon>
        <taxon>Xylaria</taxon>
    </lineage>
</organism>
<dbReference type="Gene3D" id="3.40.462.20">
    <property type="match status" value="1"/>
</dbReference>
<dbReference type="GO" id="GO:0050660">
    <property type="term" value="F:flavin adenine dinucleotide binding"/>
    <property type="evidence" value="ECO:0007669"/>
    <property type="project" value="InterPro"/>
</dbReference>
<keyword evidence="7" id="KW-1185">Reference proteome</keyword>
<sequence length="459" mass="49489">MDPSQVIDALTKALPSGQLAIRGTQEYDDLNGSYQSIRSSQTQPAAIFRPKSADEVSTFVRIIRPFALSGRTPFAIFGAGQQPALGCNNIQGGITLNLSLLTGISVRDDTVSIAAGERWGAVYETLDLLGLSVAGGRQLEENQQVVNYQIVLASGDIVDANAKDHPDLWGALRGDGNNFGVVTCFDLRTFKQGALYRGSVYYFSPSFSSEVQALVAELQKPNATLGTHLMTSVGFAAVFGPNPMCQNQVYYTREVNKIGVLEPFTSVQPQIDQLNTIRLIPNTATAAKEQAGDQQVAKRTAYMNITVKADVGTLRAAANIYTAAIDPVKSTKGLVCSLTLQPYAEPLLQSSAARGGNVLGLSTETGSLVNLLLLTYWSNEKDDDAILSAMKAVLQGIDQDATSKGTKVDYMYMNYASEDQDVIGSYGGENEKFLQEVSRKYDPEGLFQKGVPGGWKLFT</sequence>
<accession>A0A439D5F1</accession>
<dbReference type="SUPFAM" id="SSF56176">
    <property type="entry name" value="FAD-binding/transporter-associated domain-like"/>
    <property type="match status" value="1"/>
</dbReference>
<dbReference type="EMBL" id="RYZI01000146">
    <property type="protein sequence ID" value="RWA09625.1"/>
    <property type="molecule type" value="Genomic_DNA"/>
</dbReference>